<name>A0A9N9IL60_9GLOM</name>
<proteinExistence type="predicted"/>
<sequence>MVNSAITREERSIVYFVDPTEQSAPLLESINRGEFIALHRLQAFGNVSFEHVNMKNVEIFWQTLGTTLQRNTPEHFDTVILFDEFDMLYNATEDVLILCLTTLHGIKASKQDYAICSVIAIGPFSIMHLNSNNLIMSPFNINEPFQNPNFSLEQVQFIYKEFADEYELTIDQEVVEDIYIQTNGHAGLICLCGCAIYRKLFSELEMGMHLSYDKWQHFTSSLLVNEILEYPTFIRMKDTLLRDDTNIKQAVKLLWTDFLANFDPVNVGMQNDLVRFLKAEGVLIPGENAGTYVEVLYHPSTGTLDILKALKQVVCIFDREIMKFRNSFKTAHVLVNNVDKLEVPRKSVYNAELYRIMSNWLVEFTVTGQWHLKYRTSGHINHKYVNIIISRPNKTIALELLATATKKELKEHYEWALIYDKKLPADETWIVHFTCEENAILEPCWSTKSQLQKGLQVVYFWHDLNFTKISIIACWWDTNNNTKHVTNVKEIMEQYQNENKLVEPILSKPLYNIKTVNNVHDREKIIPESVQNVTEKYIKDSSLVTEIVQGLLQEFLVNSIKDNIEFINSKSSDSPPGAVKLAHLLYQACVTVSKTVNTVHDQTKTEVSTQAKVNVLTKSQVSESEGIECGVSEIK</sequence>
<dbReference type="AlphaFoldDB" id="A0A9N9IL60"/>
<keyword evidence="2" id="KW-1185">Reference proteome</keyword>
<accession>A0A9N9IL60</accession>
<gene>
    <name evidence="1" type="ORF">DERYTH_LOCUS15948</name>
</gene>
<dbReference type="Proteomes" id="UP000789405">
    <property type="component" value="Unassembled WGS sequence"/>
</dbReference>
<reference evidence="1" key="1">
    <citation type="submission" date="2021-06" db="EMBL/GenBank/DDBJ databases">
        <authorList>
            <person name="Kallberg Y."/>
            <person name="Tangrot J."/>
            <person name="Rosling A."/>
        </authorList>
    </citation>
    <scope>NUCLEOTIDE SEQUENCE</scope>
    <source>
        <strain evidence="1">MA453B</strain>
    </source>
</reference>
<evidence type="ECO:0000313" key="1">
    <source>
        <dbReference type="EMBL" id="CAG8740359.1"/>
    </source>
</evidence>
<dbReference type="OrthoDB" id="2369467at2759"/>
<protein>
    <submittedName>
        <fullName evidence="1">16435_t:CDS:1</fullName>
    </submittedName>
</protein>
<feature type="non-terminal residue" evidence="1">
    <location>
        <position position="635"/>
    </location>
</feature>
<evidence type="ECO:0000313" key="2">
    <source>
        <dbReference type="Proteomes" id="UP000789405"/>
    </source>
</evidence>
<organism evidence="1 2">
    <name type="scientific">Dentiscutata erythropus</name>
    <dbReference type="NCBI Taxonomy" id="1348616"/>
    <lineage>
        <taxon>Eukaryota</taxon>
        <taxon>Fungi</taxon>
        <taxon>Fungi incertae sedis</taxon>
        <taxon>Mucoromycota</taxon>
        <taxon>Glomeromycotina</taxon>
        <taxon>Glomeromycetes</taxon>
        <taxon>Diversisporales</taxon>
        <taxon>Gigasporaceae</taxon>
        <taxon>Dentiscutata</taxon>
    </lineage>
</organism>
<dbReference type="EMBL" id="CAJVPY010013414">
    <property type="protein sequence ID" value="CAG8740359.1"/>
    <property type="molecule type" value="Genomic_DNA"/>
</dbReference>
<comment type="caution">
    <text evidence="1">The sequence shown here is derived from an EMBL/GenBank/DDBJ whole genome shotgun (WGS) entry which is preliminary data.</text>
</comment>